<evidence type="ECO:0000256" key="1">
    <source>
        <dbReference type="ARBA" id="ARBA00006484"/>
    </source>
</evidence>
<comment type="caution">
    <text evidence="4">The sequence shown here is derived from an EMBL/GenBank/DDBJ whole genome shotgun (WGS) entry which is preliminary data.</text>
</comment>
<dbReference type="InterPro" id="IPR057326">
    <property type="entry name" value="KR_dom"/>
</dbReference>
<dbReference type="Proteomes" id="UP000774570">
    <property type="component" value="Unassembled WGS sequence"/>
</dbReference>
<dbReference type="InterPro" id="IPR000073">
    <property type="entry name" value="AB_hydrolase_1"/>
</dbReference>
<comment type="similarity">
    <text evidence="1">Belongs to the short-chain dehydrogenases/reductases (SDR) family.</text>
</comment>
<evidence type="ECO:0000259" key="3">
    <source>
        <dbReference type="SMART" id="SM00822"/>
    </source>
</evidence>
<dbReference type="PANTHER" id="PTHR43391">
    <property type="entry name" value="RETINOL DEHYDROGENASE-RELATED"/>
    <property type="match status" value="1"/>
</dbReference>
<dbReference type="Gene3D" id="3.40.50.720">
    <property type="entry name" value="NAD(P)-binding Rossmann-like Domain"/>
    <property type="match status" value="1"/>
</dbReference>
<dbReference type="InterPro" id="IPR002347">
    <property type="entry name" value="SDR_fam"/>
</dbReference>
<dbReference type="NCBIfam" id="NF004514">
    <property type="entry name" value="PRK05855.1"/>
    <property type="match status" value="1"/>
</dbReference>
<dbReference type="RefSeq" id="WP_220165850.1">
    <property type="nucleotide sequence ID" value="NZ_JAIBOA010000006.1"/>
</dbReference>
<sequence>MRVRSGGVELAVRVRGGDGAPERPTLVLLHGYPDTGAVWDEIAERLAPLYRVVTYDVRGAGASTAPDDPADYGLDALMGDLAAVLDAVGGGPVHLVGHDWGSVQGWEAVTGDRLRGRIASFTSLSGPDRRHLAAWAREALRGGPRDRRALAAQAVRSAYMPVLMTPGAGEAFARLLTATYARTLRRVEGVRPRPGHPAETLASDARNGLGLYRANLGRALKDGGDGETDVPVQIIVPTRDPYGTEAMLLSARGRASRLHVRRVPAGHWSFRSRPDEIAAWIGEFVAHAEGGAETADLARARTAGEPGREFHGRLVVVTGAGSGIGRATARAFAALGARVVAADIDEAAAERTAADIGGHFYGVDVADAAAMERFADYVAEVFGVPDVVVNNAGIGLAGSLLDTAEADWERVRAVNLDGVYRGCRLFGQQMVRRGEGGHLVNVASMAAYTPSAELPAYSATKAAVLQLSECLRLDLAPFGVAVTAVCPGVIATPITRNARYVGVPAPVEGRLREAAARAFERRGYPPERVALAIVRAVRRDRAVVPVAPEARAGRALARVSPAATRGLGRLAHRMGERLRDGSP</sequence>
<feature type="domain" description="Ketoreductase" evidence="3">
    <location>
        <begin position="313"/>
        <end position="488"/>
    </location>
</feature>
<keyword evidence="2" id="KW-0560">Oxidoreductase</keyword>
<protein>
    <submittedName>
        <fullName evidence="4">SDR family oxidoreductase</fullName>
    </submittedName>
</protein>
<dbReference type="SMART" id="SM00822">
    <property type="entry name" value="PKS_KR"/>
    <property type="match status" value="1"/>
</dbReference>
<dbReference type="InterPro" id="IPR020904">
    <property type="entry name" value="Sc_DH/Rdtase_CS"/>
</dbReference>
<dbReference type="InterPro" id="IPR036291">
    <property type="entry name" value="NAD(P)-bd_dom_sf"/>
</dbReference>
<dbReference type="CDD" id="cd05233">
    <property type="entry name" value="SDR_c"/>
    <property type="match status" value="1"/>
</dbReference>
<keyword evidence="5" id="KW-1185">Reference proteome</keyword>
<evidence type="ECO:0000313" key="5">
    <source>
        <dbReference type="Proteomes" id="UP000774570"/>
    </source>
</evidence>
<organism evidence="4 5">
    <name type="scientific">Actinomadura parmotrematis</name>
    <dbReference type="NCBI Taxonomy" id="2864039"/>
    <lineage>
        <taxon>Bacteria</taxon>
        <taxon>Bacillati</taxon>
        <taxon>Actinomycetota</taxon>
        <taxon>Actinomycetes</taxon>
        <taxon>Streptosporangiales</taxon>
        <taxon>Thermomonosporaceae</taxon>
        <taxon>Actinomadura</taxon>
    </lineage>
</organism>
<dbReference type="SUPFAM" id="SSF51735">
    <property type="entry name" value="NAD(P)-binding Rossmann-fold domains"/>
    <property type="match status" value="1"/>
</dbReference>
<evidence type="ECO:0000313" key="4">
    <source>
        <dbReference type="EMBL" id="MBW8482954.1"/>
    </source>
</evidence>
<dbReference type="Pfam" id="PF00561">
    <property type="entry name" value="Abhydrolase_1"/>
    <property type="match status" value="1"/>
</dbReference>
<dbReference type="PRINTS" id="PR00081">
    <property type="entry name" value="GDHRDH"/>
</dbReference>
<gene>
    <name evidence="4" type="ORF">K1Y72_11285</name>
</gene>
<dbReference type="Gene3D" id="3.40.50.1820">
    <property type="entry name" value="alpha/beta hydrolase"/>
    <property type="match status" value="1"/>
</dbReference>
<evidence type="ECO:0000256" key="2">
    <source>
        <dbReference type="ARBA" id="ARBA00023002"/>
    </source>
</evidence>
<dbReference type="InterPro" id="IPR029058">
    <property type="entry name" value="AB_hydrolase_fold"/>
</dbReference>
<dbReference type="PROSITE" id="PS00061">
    <property type="entry name" value="ADH_SHORT"/>
    <property type="match status" value="1"/>
</dbReference>
<reference evidence="4 5" key="1">
    <citation type="submission" date="2021-07" db="EMBL/GenBank/DDBJ databases">
        <title>Actinomadura sp. PM05-2 isolated from lichen.</title>
        <authorList>
            <person name="Somphong A."/>
            <person name="Phongsopitanun W."/>
            <person name="Tanasupawat S."/>
            <person name="Peongsungnone V."/>
        </authorList>
    </citation>
    <scope>NUCLEOTIDE SEQUENCE [LARGE SCALE GENOMIC DNA]</scope>
    <source>
        <strain evidence="4 5">PM05-2</strain>
    </source>
</reference>
<dbReference type="EMBL" id="JAIBOA010000006">
    <property type="protein sequence ID" value="MBW8482954.1"/>
    <property type="molecule type" value="Genomic_DNA"/>
</dbReference>
<dbReference type="PRINTS" id="PR00080">
    <property type="entry name" value="SDRFAMILY"/>
</dbReference>
<accession>A0ABS7FRD6</accession>
<proteinExistence type="inferred from homology"/>
<dbReference type="PANTHER" id="PTHR43391:SF12">
    <property type="entry name" value="OXIDOREDUCTASE EPHD-RELATED"/>
    <property type="match status" value="1"/>
</dbReference>
<dbReference type="Pfam" id="PF00106">
    <property type="entry name" value="adh_short"/>
    <property type="match status" value="1"/>
</dbReference>
<dbReference type="SUPFAM" id="SSF53474">
    <property type="entry name" value="alpha/beta-Hydrolases"/>
    <property type="match status" value="1"/>
</dbReference>
<name>A0ABS7FRD6_9ACTN</name>